<proteinExistence type="predicted"/>
<evidence type="ECO:0000313" key="1">
    <source>
        <dbReference type="EMBL" id="KAH7680538.1"/>
    </source>
</evidence>
<organism evidence="1 2">
    <name type="scientific">Dioscorea alata</name>
    <name type="common">Purple yam</name>
    <dbReference type="NCBI Taxonomy" id="55571"/>
    <lineage>
        <taxon>Eukaryota</taxon>
        <taxon>Viridiplantae</taxon>
        <taxon>Streptophyta</taxon>
        <taxon>Embryophyta</taxon>
        <taxon>Tracheophyta</taxon>
        <taxon>Spermatophyta</taxon>
        <taxon>Magnoliopsida</taxon>
        <taxon>Liliopsida</taxon>
        <taxon>Dioscoreales</taxon>
        <taxon>Dioscoreaceae</taxon>
        <taxon>Dioscorea</taxon>
    </lineage>
</organism>
<keyword evidence="2" id="KW-1185">Reference proteome</keyword>
<dbReference type="EMBL" id="CM037015">
    <property type="protein sequence ID" value="KAH7680538.1"/>
    <property type="molecule type" value="Genomic_DNA"/>
</dbReference>
<evidence type="ECO:0000313" key="2">
    <source>
        <dbReference type="Proteomes" id="UP000827976"/>
    </source>
</evidence>
<comment type="caution">
    <text evidence="1">The sequence shown here is derived from an EMBL/GenBank/DDBJ whole genome shotgun (WGS) entry which is preliminary data.</text>
</comment>
<dbReference type="Proteomes" id="UP000827976">
    <property type="component" value="Chromosome 5"/>
</dbReference>
<accession>A0ACB7VYS1</accession>
<sequence>MAPRKRATSSSSSRKPNQPNPISHRSLPILASCTSLNATPNLRSPLSPRQTLTLILIVLNARRLLEIRFNACPALPVPMRSRSLNL</sequence>
<gene>
    <name evidence="1" type="ORF">IHE45_05G000100</name>
</gene>
<protein>
    <submittedName>
        <fullName evidence="1">Uncharacterized protein</fullName>
    </submittedName>
</protein>
<name>A0ACB7VYS1_DIOAL</name>
<reference evidence="2" key="1">
    <citation type="journal article" date="2022" name="Nat. Commun.">
        <title>Chromosome evolution and the genetic basis of agronomically important traits in greater yam.</title>
        <authorList>
            <person name="Bredeson J.V."/>
            <person name="Lyons J.B."/>
            <person name="Oniyinde I.O."/>
            <person name="Okereke N.R."/>
            <person name="Kolade O."/>
            <person name="Nnabue I."/>
            <person name="Nwadili C.O."/>
            <person name="Hribova E."/>
            <person name="Parker M."/>
            <person name="Nwogha J."/>
            <person name="Shu S."/>
            <person name="Carlson J."/>
            <person name="Kariba R."/>
            <person name="Muthemba S."/>
            <person name="Knop K."/>
            <person name="Barton G.J."/>
            <person name="Sherwood A.V."/>
            <person name="Lopez-Montes A."/>
            <person name="Asiedu R."/>
            <person name="Jamnadass R."/>
            <person name="Muchugi A."/>
            <person name="Goodstein D."/>
            <person name="Egesi C.N."/>
            <person name="Featherston J."/>
            <person name="Asfaw A."/>
            <person name="Simpson G.G."/>
            <person name="Dolezel J."/>
            <person name="Hendre P.S."/>
            <person name="Van Deynze A."/>
            <person name="Kumar P.L."/>
            <person name="Obidiegwu J.E."/>
            <person name="Bhattacharjee R."/>
            <person name="Rokhsar D.S."/>
        </authorList>
    </citation>
    <scope>NUCLEOTIDE SEQUENCE [LARGE SCALE GENOMIC DNA]</scope>
    <source>
        <strain evidence="2">cv. TDa95/00328</strain>
    </source>
</reference>